<dbReference type="InterPro" id="IPR013325">
    <property type="entry name" value="RNA_pol_sigma_r2"/>
</dbReference>
<dbReference type="NCBIfam" id="NF007214">
    <property type="entry name" value="PRK09636.1"/>
    <property type="match status" value="1"/>
</dbReference>
<dbReference type="InterPro" id="IPR007627">
    <property type="entry name" value="RNA_pol_sigma70_r2"/>
</dbReference>
<organism evidence="4 5">
    <name type="scientific">Dongia sedimenti</name>
    <dbReference type="NCBI Taxonomy" id="3064282"/>
    <lineage>
        <taxon>Bacteria</taxon>
        <taxon>Pseudomonadati</taxon>
        <taxon>Pseudomonadota</taxon>
        <taxon>Alphaproteobacteria</taxon>
        <taxon>Rhodospirillales</taxon>
        <taxon>Dongiaceae</taxon>
        <taxon>Dongia</taxon>
    </lineage>
</organism>
<dbReference type="InterPro" id="IPR052704">
    <property type="entry name" value="ECF_Sigma-70_Domain"/>
</dbReference>
<keyword evidence="5" id="KW-1185">Reference proteome</keyword>
<dbReference type="RefSeq" id="WP_379960101.1">
    <property type="nucleotide sequence ID" value="NZ_JAUYVI010000007.1"/>
</dbReference>
<dbReference type="SUPFAM" id="SSF88659">
    <property type="entry name" value="Sigma3 and sigma4 domains of RNA polymerase sigma factors"/>
    <property type="match status" value="1"/>
</dbReference>
<dbReference type="NCBIfam" id="TIGR02957">
    <property type="entry name" value="SigX4"/>
    <property type="match status" value="1"/>
</dbReference>
<dbReference type="PANTHER" id="PTHR30173">
    <property type="entry name" value="SIGMA 19 FACTOR"/>
    <property type="match status" value="1"/>
</dbReference>
<feature type="domain" description="RNA polymerase sigma factor 70 region 4 type 2" evidence="3">
    <location>
        <begin position="109"/>
        <end position="160"/>
    </location>
</feature>
<dbReference type="SUPFAM" id="SSF54427">
    <property type="entry name" value="NTF2-like"/>
    <property type="match status" value="1"/>
</dbReference>
<dbReference type="Gene3D" id="1.10.1740.10">
    <property type="match status" value="1"/>
</dbReference>
<name>A0ABU0YSC4_9PROT</name>
<sequence>MADTDSVHVHRSVLQAIAYRMLGSMAEAEDAVQETFLRWHRQDQAQQLSEIREPKAWLITTLTRHCIDRLRAAKAQRESYVGMWLPEPVVEEPAVEPVDRLELAETLSMALLMLLERLSPDERAAFLLHEVFETDYPDVARILGKTEAACRQLVHRAKERVKAGKPRFTPSRAEQEKVMEGFKRAVASGDVAGLAASFSSDATLYSDGGGKAAATLNPIFGAEKIARFFIGVRDKQPEGARIEPRIVNGSLGYVVTLGERVLQASHFEFDGDRITAVHIVRNPDKLKHLM</sequence>
<evidence type="ECO:0000256" key="1">
    <source>
        <dbReference type="ARBA" id="ARBA00011344"/>
    </source>
</evidence>
<evidence type="ECO:0000259" key="2">
    <source>
        <dbReference type="Pfam" id="PF04542"/>
    </source>
</evidence>
<comment type="caution">
    <text evidence="4">The sequence shown here is derived from an EMBL/GenBank/DDBJ whole genome shotgun (WGS) entry which is preliminary data.</text>
</comment>
<evidence type="ECO:0000313" key="4">
    <source>
        <dbReference type="EMBL" id="MDQ7250611.1"/>
    </source>
</evidence>
<feature type="domain" description="RNA polymerase sigma-70 region 2" evidence="2">
    <location>
        <begin position="10"/>
        <end position="74"/>
    </location>
</feature>
<dbReference type="InterPro" id="IPR013249">
    <property type="entry name" value="RNA_pol_sigma70_r4_t2"/>
</dbReference>
<dbReference type="PANTHER" id="PTHR30173:SF36">
    <property type="entry name" value="ECF RNA POLYMERASE SIGMA FACTOR SIGJ"/>
    <property type="match status" value="1"/>
</dbReference>
<dbReference type="InterPro" id="IPR014303">
    <property type="entry name" value="RNA_pol_sigma-70_ECF"/>
</dbReference>
<dbReference type="EMBL" id="JAUYVI010000007">
    <property type="protein sequence ID" value="MDQ7250611.1"/>
    <property type="molecule type" value="Genomic_DNA"/>
</dbReference>
<accession>A0ABU0YSC4</accession>
<dbReference type="SUPFAM" id="SSF88946">
    <property type="entry name" value="Sigma2 domain of RNA polymerase sigma factors"/>
    <property type="match status" value="1"/>
</dbReference>
<proteinExistence type="predicted"/>
<dbReference type="InterPro" id="IPR013324">
    <property type="entry name" value="RNA_pol_sigma_r3/r4-like"/>
</dbReference>
<reference evidence="5" key="1">
    <citation type="submission" date="2023-08" db="EMBL/GenBank/DDBJ databases">
        <title>Rhodospirillaceae gen. nov., a novel taxon isolated from the Yangtze River Yuezi River estuary sludge.</title>
        <authorList>
            <person name="Ruan L."/>
        </authorList>
    </citation>
    <scope>NUCLEOTIDE SEQUENCE [LARGE SCALE GENOMIC DNA]</scope>
    <source>
        <strain evidence="5">R-7</strain>
    </source>
</reference>
<dbReference type="Gene3D" id="1.10.10.10">
    <property type="entry name" value="Winged helix-like DNA-binding domain superfamily/Winged helix DNA-binding domain"/>
    <property type="match status" value="1"/>
</dbReference>
<gene>
    <name evidence="4" type="ORF">Q8A70_23180</name>
</gene>
<evidence type="ECO:0000259" key="3">
    <source>
        <dbReference type="Pfam" id="PF08281"/>
    </source>
</evidence>
<dbReference type="InterPro" id="IPR032710">
    <property type="entry name" value="NTF2-like_dom_sf"/>
</dbReference>
<dbReference type="NCBIfam" id="TIGR02937">
    <property type="entry name" value="sigma70-ECF"/>
    <property type="match status" value="1"/>
</dbReference>
<dbReference type="InterPro" id="IPR014284">
    <property type="entry name" value="RNA_pol_sigma-70_dom"/>
</dbReference>
<evidence type="ECO:0000313" key="5">
    <source>
        <dbReference type="Proteomes" id="UP001230156"/>
    </source>
</evidence>
<dbReference type="InterPro" id="IPR036388">
    <property type="entry name" value="WH-like_DNA-bd_sf"/>
</dbReference>
<dbReference type="Pfam" id="PF04542">
    <property type="entry name" value="Sigma70_r2"/>
    <property type="match status" value="1"/>
</dbReference>
<comment type="subunit">
    <text evidence="1">Interacts transiently with the RNA polymerase catalytic core formed by RpoA, RpoB, RpoC and RpoZ (2 alpha, 1 beta, 1 beta' and 1 omega subunit) to form the RNA polymerase holoenzyme that can initiate transcription.</text>
</comment>
<dbReference type="Pfam" id="PF08281">
    <property type="entry name" value="Sigma70_r4_2"/>
    <property type="match status" value="1"/>
</dbReference>
<dbReference type="Proteomes" id="UP001230156">
    <property type="component" value="Unassembled WGS sequence"/>
</dbReference>
<dbReference type="Gene3D" id="3.10.450.50">
    <property type="match status" value="1"/>
</dbReference>
<protein>
    <submittedName>
        <fullName evidence="4">RNA polymerase sigma-70 factor</fullName>
    </submittedName>
</protein>